<evidence type="ECO:0000256" key="1">
    <source>
        <dbReference type="ARBA" id="ARBA00023239"/>
    </source>
</evidence>
<dbReference type="InterPro" id="IPR017939">
    <property type="entry name" value="G-Glutamylcylcotransferase"/>
</dbReference>
<evidence type="ECO:0000313" key="4">
    <source>
        <dbReference type="Ensembl" id="ENSLOCP00000002236.1"/>
    </source>
</evidence>
<dbReference type="GeneTree" id="ENSGT00500000044921"/>
<dbReference type="OMA" id="QPEGNVH"/>
<dbReference type="Ensembl" id="ENSLOCT00000002241.1">
    <property type="protein sequence ID" value="ENSLOCP00000002236.1"/>
    <property type="gene ID" value="ENSLOCG00000001935.1"/>
</dbReference>
<dbReference type="AlphaFoldDB" id="W5M1H8"/>
<keyword evidence="1" id="KW-0456">Lyase</keyword>
<evidence type="ECO:0000256" key="3">
    <source>
        <dbReference type="PIRSR" id="PIRSR617939-2"/>
    </source>
</evidence>
<accession>W5M1H8</accession>
<dbReference type="OrthoDB" id="2924818at2759"/>
<dbReference type="InterPro" id="IPR013024">
    <property type="entry name" value="GGCT-like"/>
</dbReference>
<dbReference type="GeneID" id="102683461"/>
<proteinExistence type="predicted"/>
<name>W5M1H8_LEPOC</name>
<reference evidence="4" key="2">
    <citation type="submission" date="2025-08" db="UniProtKB">
        <authorList>
            <consortium name="Ensembl"/>
        </authorList>
    </citation>
    <scope>IDENTIFICATION</scope>
</reference>
<keyword evidence="5" id="KW-1185">Reference proteome</keyword>
<dbReference type="STRING" id="7918.ENSLOCP00000002236"/>
<reference evidence="5" key="1">
    <citation type="submission" date="2011-12" db="EMBL/GenBank/DDBJ databases">
        <title>The Draft Genome of Lepisosteus oculatus.</title>
        <authorList>
            <consortium name="The Broad Institute Genome Assembly &amp; Analysis Group"/>
            <consortium name="Computational R&amp;D Group"/>
            <consortium name="and Sequencing Platform"/>
            <person name="Di Palma F."/>
            <person name="Alfoldi J."/>
            <person name="Johnson J."/>
            <person name="Berlin A."/>
            <person name="Gnerre S."/>
            <person name="Jaffe D."/>
            <person name="MacCallum I."/>
            <person name="Young S."/>
            <person name="Walker B.J."/>
            <person name="Lander E.S."/>
            <person name="Lindblad-Toh K."/>
        </authorList>
    </citation>
    <scope>NUCLEOTIDE SEQUENCE [LARGE SCALE GENOMIC DNA]</scope>
</reference>
<dbReference type="Pfam" id="PF13772">
    <property type="entry name" value="AIG2_2"/>
    <property type="match status" value="1"/>
</dbReference>
<evidence type="ECO:0000313" key="5">
    <source>
        <dbReference type="Proteomes" id="UP000018468"/>
    </source>
</evidence>
<dbReference type="EMBL" id="AHAT01012307">
    <property type="status" value="NOT_ANNOTATED_CDS"/>
    <property type="molecule type" value="Genomic_DNA"/>
</dbReference>
<dbReference type="CDD" id="cd06661">
    <property type="entry name" value="GGCT_like"/>
    <property type="match status" value="1"/>
</dbReference>
<dbReference type="Proteomes" id="UP000018468">
    <property type="component" value="Linkage group LG11"/>
</dbReference>
<dbReference type="GO" id="GO:0003839">
    <property type="term" value="F:gamma-glutamylcyclotransferase activity"/>
    <property type="evidence" value="ECO:0000318"/>
    <property type="project" value="GO_Central"/>
</dbReference>
<feature type="active site" description="Proton acceptor" evidence="2">
    <location>
        <position position="88"/>
    </location>
</feature>
<dbReference type="KEGG" id="loc:102683461"/>
<dbReference type="HOGENOM" id="CLU_048475_2_2_1"/>
<sequence>MTNNGYFLYFAYGSNLLKERLHLKNPSAVFLCKGRLKNYALKFGLKKEAENNRWHGGLATIQESRGDEVWGAVWKIATIHLHSLDEQELVSLQVYSPVEVKVEAEGGELLCRSYQMNDFEICLTSPQYKQVVCSGARQSGLPDDYINMLDSVETNTYDGATVLDDIRESMK</sequence>
<protein>
    <submittedName>
        <fullName evidence="4">Gamma-glutamylcyclotransferase a</fullName>
    </submittedName>
</protein>
<dbReference type="eggNOG" id="KOG4059">
    <property type="taxonomic scope" value="Eukaryota"/>
</dbReference>
<dbReference type="SUPFAM" id="SSF110857">
    <property type="entry name" value="Gamma-glutamyl cyclotransferase-like"/>
    <property type="match status" value="1"/>
</dbReference>
<dbReference type="Gene3D" id="3.10.490.10">
    <property type="entry name" value="Gamma-glutamyl cyclotransferase-like"/>
    <property type="match status" value="1"/>
</dbReference>
<dbReference type="PANTHER" id="PTHR12935">
    <property type="entry name" value="GAMMA-GLUTAMYLCYCLOTRANSFERASE"/>
    <property type="match status" value="1"/>
</dbReference>
<dbReference type="PANTHER" id="PTHR12935:SF13">
    <property type="entry name" value="GAMMA-GLUTAMYLCYCLOTRANSFERASE"/>
    <property type="match status" value="1"/>
</dbReference>
<feature type="binding site" evidence="3">
    <location>
        <position position="128"/>
    </location>
    <ligand>
        <name>substrate</name>
    </ligand>
</feature>
<evidence type="ECO:0000256" key="2">
    <source>
        <dbReference type="PIRSR" id="PIRSR617939-1"/>
    </source>
</evidence>
<dbReference type="InterPro" id="IPR036568">
    <property type="entry name" value="GGCT-like_sf"/>
</dbReference>
<dbReference type="InParanoid" id="W5M1H8"/>
<feature type="binding site" evidence="3">
    <location>
        <begin position="9"/>
        <end position="14"/>
    </location>
    <ligand>
        <name>substrate</name>
    </ligand>
</feature>
<dbReference type="FunCoup" id="W5M1H8">
    <property type="interactions" value="36"/>
</dbReference>
<dbReference type="Bgee" id="ENSLOCG00000001935">
    <property type="expression patterns" value="Expressed in intestine and 13 other cell types or tissues"/>
</dbReference>
<reference evidence="4" key="3">
    <citation type="submission" date="2025-09" db="UniProtKB">
        <authorList>
            <consortium name="Ensembl"/>
        </authorList>
    </citation>
    <scope>IDENTIFICATION</scope>
</reference>
<organism evidence="4 5">
    <name type="scientific">Lepisosteus oculatus</name>
    <name type="common">Spotted gar</name>
    <dbReference type="NCBI Taxonomy" id="7918"/>
    <lineage>
        <taxon>Eukaryota</taxon>
        <taxon>Metazoa</taxon>
        <taxon>Chordata</taxon>
        <taxon>Craniata</taxon>
        <taxon>Vertebrata</taxon>
        <taxon>Euteleostomi</taxon>
        <taxon>Actinopterygii</taxon>
        <taxon>Neopterygii</taxon>
        <taxon>Holostei</taxon>
        <taxon>Semionotiformes</taxon>
        <taxon>Lepisosteidae</taxon>
        <taxon>Lepisosteus</taxon>
    </lineage>
</organism>